<keyword evidence="6" id="KW-1185">Reference proteome</keyword>
<dbReference type="Proteomes" id="UP001516400">
    <property type="component" value="Unassembled WGS sequence"/>
</dbReference>
<evidence type="ECO:0000313" key="6">
    <source>
        <dbReference type="Proteomes" id="UP001516400"/>
    </source>
</evidence>
<dbReference type="SMART" id="SM00360">
    <property type="entry name" value="RRM"/>
    <property type="match status" value="1"/>
</dbReference>
<keyword evidence="2" id="KW-0694">RNA-binding</keyword>
<evidence type="ECO:0000256" key="1">
    <source>
        <dbReference type="ARBA" id="ARBA00022737"/>
    </source>
</evidence>
<dbReference type="CDD" id="cd12694">
    <property type="entry name" value="RRM2_hnRNPL_like"/>
    <property type="match status" value="1"/>
</dbReference>
<name>A0ABD2NAM8_9CUCU</name>
<dbReference type="InterPro" id="IPR021790">
    <property type="entry name" value="PTBP1-like_RRM2"/>
</dbReference>
<accession>A0ABD2NAM8</accession>
<sequence length="122" mass="13715">MAFNGDGPHNKRQRMETDNINRGHQANFGNNEEPRRKGQEPSKPNHILLFTIINPMYPITVDVLHTICQSSGQVLRIVIFKKNGVQAMVEFDNIESAVRAKETLNGADIYSGCCTLKIDFAK</sequence>
<evidence type="ECO:0000313" key="5">
    <source>
        <dbReference type="EMBL" id="KAL3275793.1"/>
    </source>
</evidence>
<protein>
    <recommendedName>
        <fullName evidence="4">RRM domain-containing protein</fullName>
    </recommendedName>
</protein>
<gene>
    <name evidence="5" type="ORF">HHI36_020537</name>
</gene>
<dbReference type="InterPro" id="IPR035979">
    <property type="entry name" value="RBD_domain_sf"/>
</dbReference>
<dbReference type="FunFam" id="3.30.70.330:FF:000072">
    <property type="entry name" value="heterogeneous nuclear ribonucleoprotein L isoform X1"/>
    <property type="match status" value="1"/>
</dbReference>
<dbReference type="AlphaFoldDB" id="A0ABD2NAM8"/>
<dbReference type="EMBL" id="JABFTP020000083">
    <property type="protein sequence ID" value="KAL3275793.1"/>
    <property type="molecule type" value="Genomic_DNA"/>
</dbReference>
<comment type="caution">
    <text evidence="5">The sequence shown here is derived from an EMBL/GenBank/DDBJ whole genome shotgun (WGS) entry which is preliminary data.</text>
</comment>
<dbReference type="InterPro" id="IPR000504">
    <property type="entry name" value="RRM_dom"/>
</dbReference>
<evidence type="ECO:0000259" key="4">
    <source>
        <dbReference type="SMART" id="SM00360"/>
    </source>
</evidence>
<dbReference type="InterPro" id="IPR012677">
    <property type="entry name" value="Nucleotide-bd_a/b_plait_sf"/>
</dbReference>
<feature type="non-terminal residue" evidence="5">
    <location>
        <position position="122"/>
    </location>
</feature>
<dbReference type="SUPFAM" id="SSF54928">
    <property type="entry name" value="RNA-binding domain, RBD"/>
    <property type="match status" value="1"/>
</dbReference>
<dbReference type="Pfam" id="PF11835">
    <property type="entry name" value="RRM_8"/>
    <property type="match status" value="1"/>
</dbReference>
<feature type="domain" description="RRM" evidence="4">
    <location>
        <begin position="47"/>
        <end position="117"/>
    </location>
</feature>
<keyword evidence="1" id="KW-0677">Repeat</keyword>
<reference evidence="5 6" key="1">
    <citation type="journal article" date="2021" name="BMC Biol.">
        <title>Horizontally acquired antibacterial genes associated with adaptive radiation of ladybird beetles.</title>
        <authorList>
            <person name="Li H.S."/>
            <person name="Tang X.F."/>
            <person name="Huang Y.H."/>
            <person name="Xu Z.Y."/>
            <person name="Chen M.L."/>
            <person name="Du X.Y."/>
            <person name="Qiu B.Y."/>
            <person name="Chen P.T."/>
            <person name="Zhang W."/>
            <person name="Slipinski A."/>
            <person name="Escalona H.E."/>
            <person name="Waterhouse R.M."/>
            <person name="Zwick A."/>
            <person name="Pang H."/>
        </authorList>
    </citation>
    <scope>NUCLEOTIDE SEQUENCE [LARGE SCALE GENOMIC DNA]</scope>
    <source>
        <strain evidence="5">SYSU2018</strain>
    </source>
</reference>
<feature type="region of interest" description="Disordered" evidence="3">
    <location>
        <begin position="1"/>
        <end position="43"/>
    </location>
</feature>
<evidence type="ECO:0000256" key="2">
    <source>
        <dbReference type="ARBA" id="ARBA00022884"/>
    </source>
</evidence>
<proteinExistence type="predicted"/>
<evidence type="ECO:0000256" key="3">
    <source>
        <dbReference type="SAM" id="MobiDB-lite"/>
    </source>
</evidence>
<organism evidence="5 6">
    <name type="scientific">Cryptolaemus montrouzieri</name>
    <dbReference type="NCBI Taxonomy" id="559131"/>
    <lineage>
        <taxon>Eukaryota</taxon>
        <taxon>Metazoa</taxon>
        <taxon>Ecdysozoa</taxon>
        <taxon>Arthropoda</taxon>
        <taxon>Hexapoda</taxon>
        <taxon>Insecta</taxon>
        <taxon>Pterygota</taxon>
        <taxon>Neoptera</taxon>
        <taxon>Endopterygota</taxon>
        <taxon>Coleoptera</taxon>
        <taxon>Polyphaga</taxon>
        <taxon>Cucujiformia</taxon>
        <taxon>Coccinelloidea</taxon>
        <taxon>Coccinellidae</taxon>
        <taxon>Scymninae</taxon>
        <taxon>Scymnini</taxon>
        <taxon>Cryptolaemus</taxon>
    </lineage>
</organism>
<dbReference type="Gene3D" id="3.30.70.330">
    <property type="match status" value="1"/>
</dbReference>
<dbReference type="PANTHER" id="PTHR15592">
    <property type="entry name" value="MATRIN 3/NUCLEAR PROTEIN 220-RELATED"/>
    <property type="match status" value="1"/>
</dbReference>
<dbReference type="GO" id="GO:0003723">
    <property type="term" value="F:RNA binding"/>
    <property type="evidence" value="ECO:0007669"/>
    <property type="project" value="UniProtKB-KW"/>
</dbReference>